<dbReference type="OrthoDB" id="9763456at2"/>
<dbReference type="Proteomes" id="UP000030949">
    <property type="component" value="Unassembled WGS sequence"/>
</dbReference>
<feature type="domain" description="Acyclic terpene utilisation N-terminal" evidence="1">
    <location>
        <begin position="244"/>
        <end position="411"/>
    </location>
</feature>
<accession>A0A0B1Z8E8</accession>
<dbReference type="Pfam" id="PF07287">
    <property type="entry name" value="AtuA"/>
    <property type="match status" value="2"/>
</dbReference>
<evidence type="ECO:0000313" key="2">
    <source>
        <dbReference type="EMBL" id="KHK65627.1"/>
    </source>
</evidence>
<gene>
    <name evidence="2" type="ORF">JZ00_07040</name>
</gene>
<dbReference type="AlphaFoldDB" id="A0A0B1Z8E8"/>
<dbReference type="GO" id="GO:0016829">
    <property type="term" value="F:lyase activity"/>
    <property type="evidence" value="ECO:0007669"/>
    <property type="project" value="UniProtKB-KW"/>
</dbReference>
<name>A0A0B1Z8E8_9PSED</name>
<evidence type="ECO:0000259" key="1">
    <source>
        <dbReference type="Pfam" id="PF07287"/>
    </source>
</evidence>
<keyword evidence="2" id="KW-0456">Lyase</keyword>
<proteinExistence type="predicted"/>
<organism evidence="2 3">
    <name type="scientific">Pseudomonas frederiksbergensis</name>
    <dbReference type="NCBI Taxonomy" id="104087"/>
    <lineage>
        <taxon>Bacteria</taxon>
        <taxon>Pseudomonadati</taxon>
        <taxon>Pseudomonadota</taxon>
        <taxon>Gammaproteobacteria</taxon>
        <taxon>Pseudomonadales</taxon>
        <taxon>Pseudomonadaceae</taxon>
        <taxon>Pseudomonas</taxon>
    </lineage>
</organism>
<dbReference type="RefSeq" id="WP_039589827.1">
    <property type="nucleotide sequence ID" value="NZ_JQGJ02000005.1"/>
</dbReference>
<protein>
    <submittedName>
        <fullName evidence="2">3-methylaspartate ammonia-lyase</fullName>
    </submittedName>
</protein>
<dbReference type="InterPro" id="IPR010839">
    <property type="entry name" value="AtuA_N"/>
</dbReference>
<sequence length="471" mass="50467">MKQLFEGCVKVIVPCGSLGAGVREEEIAYGLAAGAQVIATDAGSTDSGAAYLALGKSKNNRGAVKRDLTILMKAQAQSGVPIIVGTAGQAGGDLNLDWTRDIALEIAGELGVSPKIALIYCEQDKQTIKKLNAEGRIKPLPPHGELDDATVDACEHIVAALGVEPFLAALDAGADIILAGRSTDTAVIGCYPIWKGAPWGPSWHAGKTGECGVQCAVNPTLGSGILLSVDANGFEVEPLSLDNQCTPHSVSAHMLYENSDPFRLLEPGGILNVAQARYTDLNGRAVRVEGSQWEPMPYTMKLEGAAAGLYQTIMLVGIQDPDVLKDVDGFHDRLLDALYKRTRQSIPSEELGEFHISLRMYGWNGVTGVKPAAGTLPPPEIGMLFVATAATQEMANTIAQACNPYFFHYPSVMGKELPSYGFAFTPADIPRGQIFEFKLNHVVQLDDPFELVRLKWIDLSDKTMAVKEFAQ</sequence>
<evidence type="ECO:0000313" key="3">
    <source>
        <dbReference type="Proteomes" id="UP000030949"/>
    </source>
</evidence>
<feature type="domain" description="Acyclic terpene utilisation N-terminal" evidence="1">
    <location>
        <begin position="67"/>
        <end position="214"/>
    </location>
</feature>
<dbReference type="EMBL" id="JQGJ01000003">
    <property type="protein sequence ID" value="KHK65627.1"/>
    <property type="molecule type" value="Genomic_DNA"/>
</dbReference>
<comment type="caution">
    <text evidence="2">The sequence shown here is derived from an EMBL/GenBank/DDBJ whole genome shotgun (WGS) entry which is preliminary data.</text>
</comment>
<reference evidence="3" key="1">
    <citation type="submission" date="2015-03" db="EMBL/GenBank/DDBJ databases">
        <title>Pseudomonas frederiksbergensis hydrocarbon degrader.</title>
        <authorList>
            <person name="Brown L.M."/>
            <person name="Ruiz O.N."/>
            <person name="Mueller S."/>
            <person name="Gunasekera T.S."/>
        </authorList>
    </citation>
    <scope>NUCLEOTIDE SEQUENCE [LARGE SCALE GENOMIC DNA]</scope>
    <source>
        <strain evidence="3">SI8</strain>
    </source>
</reference>